<organism evidence="4 5">
    <name type="scientific">Neolewinella maritima</name>
    <dbReference type="NCBI Taxonomy" id="1383882"/>
    <lineage>
        <taxon>Bacteria</taxon>
        <taxon>Pseudomonadati</taxon>
        <taxon>Bacteroidota</taxon>
        <taxon>Saprospiria</taxon>
        <taxon>Saprospirales</taxon>
        <taxon>Lewinellaceae</taxon>
        <taxon>Neolewinella</taxon>
    </lineage>
</organism>
<sequence>MRTTLLLLTVILLAMAPAQTNDPVSIYDFRKGTPATSWVVQDDTVMGGVSAGQIEMTEHGHLRFYGHVSLENNGGFSSILHTLNQPVDVSGLEHFNVRLKGDGKPYTLRVKSQPDQNYYYQASVPTSGEWEQVQVPFEDMEAVHHGEPVDVPNFAGGMVHKVQFLIGNKKEQDFEVLIDRIEAK</sequence>
<feature type="domain" description="NADH:ubiquinone oxidoreductase intermediate-associated protein 30" evidence="3">
    <location>
        <begin position="27"/>
        <end position="178"/>
    </location>
</feature>
<dbReference type="PANTHER" id="PTHR13194:SF19">
    <property type="entry name" value="NAD(P)-BINDING ROSSMANN-FOLD SUPERFAMILY PROTEIN"/>
    <property type="match status" value="1"/>
</dbReference>
<accession>A0ABN8F5E3</accession>
<dbReference type="SUPFAM" id="SSF49785">
    <property type="entry name" value="Galactose-binding domain-like"/>
    <property type="match status" value="1"/>
</dbReference>
<evidence type="ECO:0000313" key="4">
    <source>
        <dbReference type="EMBL" id="CAH0999693.1"/>
    </source>
</evidence>
<dbReference type="Pfam" id="PF08547">
    <property type="entry name" value="CIA30"/>
    <property type="match status" value="1"/>
</dbReference>
<feature type="chain" id="PRO_5045158966" description="NADH:ubiquinone oxidoreductase intermediate-associated protein 30 domain-containing protein" evidence="2">
    <location>
        <begin position="21"/>
        <end position="184"/>
    </location>
</feature>
<protein>
    <recommendedName>
        <fullName evidence="3">NADH:ubiquinone oxidoreductase intermediate-associated protein 30 domain-containing protein</fullName>
    </recommendedName>
</protein>
<keyword evidence="2" id="KW-0732">Signal</keyword>
<feature type="signal peptide" evidence="2">
    <location>
        <begin position="1"/>
        <end position="20"/>
    </location>
</feature>
<gene>
    <name evidence="4" type="ORF">LEM8419_00993</name>
</gene>
<comment type="similarity">
    <text evidence="1">Belongs to the CIA30 family.</text>
</comment>
<proteinExistence type="inferred from homology"/>
<dbReference type="Proteomes" id="UP000837803">
    <property type="component" value="Unassembled WGS sequence"/>
</dbReference>
<keyword evidence="5" id="KW-1185">Reference proteome</keyword>
<evidence type="ECO:0000259" key="3">
    <source>
        <dbReference type="Pfam" id="PF08547"/>
    </source>
</evidence>
<name>A0ABN8F5E3_9BACT</name>
<evidence type="ECO:0000256" key="1">
    <source>
        <dbReference type="ARBA" id="ARBA00007884"/>
    </source>
</evidence>
<reference evidence="4" key="1">
    <citation type="submission" date="2021-12" db="EMBL/GenBank/DDBJ databases">
        <authorList>
            <person name="Rodrigo-Torres L."/>
            <person name="Arahal R. D."/>
            <person name="Lucena T."/>
        </authorList>
    </citation>
    <scope>NUCLEOTIDE SEQUENCE</scope>
    <source>
        <strain evidence="4">CECT 8419</strain>
    </source>
</reference>
<dbReference type="InterPro" id="IPR008979">
    <property type="entry name" value="Galactose-bd-like_sf"/>
</dbReference>
<dbReference type="EMBL" id="CAKLPZ010000001">
    <property type="protein sequence ID" value="CAH0999693.1"/>
    <property type="molecule type" value="Genomic_DNA"/>
</dbReference>
<dbReference type="InterPro" id="IPR013857">
    <property type="entry name" value="NADH-UbQ_OxRdtase-assoc_prot30"/>
</dbReference>
<evidence type="ECO:0000313" key="5">
    <source>
        <dbReference type="Proteomes" id="UP000837803"/>
    </source>
</evidence>
<dbReference type="RefSeq" id="WP_238749902.1">
    <property type="nucleotide sequence ID" value="NZ_CAKLPZ010000001.1"/>
</dbReference>
<dbReference type="InterPro" id="IPR039131">
    <property type="entry name" value="NDUFAF1"/>
</dbReference>
<evidence type="ECO:0000256" key="2">
    <source>
        <dbReference type="SAM" id="SignalP"/>
    </source>
</evidence>
<dbReference type="PANTHER" id="PTHR13194">
    <property type="entry name" value="COMPLEX I INTERMEDIATE-ASSOCIATED PROTEIN 30"/>
    <property type="match status" value="1"/>
</dbReference>
<comment type="caution">
    <text evidence="4">The sequence shown here is derived from an EMBL/GenBank/DDBJ whole genome shotgun (WGS) entry which is preliminary data.</text>
</comment>